<feature type="transmembrane region" description="Helical" evidence="9">
    <location>
        <begin position="71"/>
        <end position="91"/>
    </location>
</feature>
<evidence type="ECO:0000256" key="8">
    <source>
        <dbReference type="ARBA" id="ARBA00023136"/>
    </source>
</evidence>
<feature type="transmembrane region" description="Helical" evidence="9">
    <location>
        <begin position="111"/>
        <end position="130"/>
    </location>
</feature>
<dbReference type="EMBL" id="CACVAY010000146">
    <property type="protein sequence ID" value="CAA6828116.1"/>
    <property type="molecule type" value="Genomic_DNA"/>
</dbReference>
<keyword evidence="5" id="KW-0249">Electron transport</keyword>
<evidence type="ECO:0000256" key="4">
    <source>
        <dbReference type="ARBA" id="ARBA00022692"/>
    </source>
</evidence>
<dbReference type="InterPro" id="IPR023234">
    <property type="entry name" value="NarG-like_domain"/>
</dbReference>
<accession>A0A6S6U530</accession>
<evidence type="ECO:0000256" key="2">
    <source>
        <dbReference type="ARBA" id="ARBA00022448"/>
    </source>
</evidence>
<dbReference type="GO" id="GO:0005886">
    <property type="term" value="C:plasma membrane"/>
    <property type="evidence" value="ECO:0007669"/>
    <property type="project" value="UniProtKB-SubCell"/>
</dbReference>
<keyword evidence="8 9" id="KW-0472">Membrane</keyword>
<dbReference type="GO" id="GO:0008940">
    <property type="term" value="F:nitrate reductase activity"/>
    <property type="evidence" value="ECO:0007669"/>
    <property type="project" value="TreeGrafter"/>
</dbReference>
<keyword evidence="4 9" id="KW-0812">Transmembrane</keyword>
<evidence type="ECO:0000256" key="9">
    <source>
        <dbReference type="SAM" id="Phobius"/>
    </source>
</evidence>
<feature type="transmembrane region" description="Helical" evidence="9">
    <location>
        <begin position="142"/>
        <end position="164"/>
    </location>
</feature>
<keyword evidence="3" id="KW-1003">Cell membrane</keyword>
<dbReference type="GO" id="GO:0009055">
    <property type="term" value="F:electron transfer activity"/>
    <property type="evidence" value="ECO:0007669"/>
    <property type="project" value="TreeGrafter"/>
</dbReference>
<proteinExistence type="predicted"/>
<keyword evidence="2" id="KW-0813">Transport</keyword>
<reference evidence="11" key="1">
    <citation type="submission" date="2020-01" db="EMBL/GenBank/DDBJ databases">
        <authorList>
            <person name="Meier V. D."/>
            <person name="Meier V D."/>
        </authorList>
    </citation>
    <scope>NUCLEOTIDE SEQUENCE</scope>
    <source>
        <strain evidence="11">HLG_WM_MAG_07</strain>
    </source>
</reference>
<evidence type="ECO:0000256" key="3">
    <source>
        <dbReference type="ARBA" id="ARBA00022475"/>
    </source>
</evidence>
<evidence type="ECO:0000313" key="11">
    <source>
        <dbReference type="EMBL" id="CAA6828116.1"/>
    </source>
</evidence>
<dbReference type="SUPFAM" id="SSF103501">
    <property type="entry name" value="Respiratory nitrate reductase 1 gamma chain"/>
    <property type="match status" value="1"/>
</dbReference>
<keyword evidence="6 9" id="KW-1133">Transmembrane helix</keyword>
<protein>
    <submittedName>
        <fullName evidence="11">Sulfite reduction-associated complex DsrMKJOP protein DsrM (= HmeC)</fullName>
    </submittedName>
</protein>
<sequence>MNFLGILYGVLFWVATIIIVVGVANKIRIYWKTPAPLKIPTMPAPRTQTGVVFRMFREVFFFQSLFRSDKMLWLFGILFHYGMLLVLLRHVRYFQEEVWGFIAFIQPFGKYAAFIMIVGLVALLVRRFIVDRVRYISAPSDYLMLVLLLVIAGSGALMTFVTHADVVQVKAFFIALRTFDFSMWALPGSPILLLHLTAVAFLMIIFPISKLLHAPGVFFSPTRNQVDNSREKRHVAPWAAELDAQGVEYLDQVKHK</sequence>
<dbReference type="AlphaFoldDB" id="A0A6S6U530"/>
<comment type="subcellular location">
    <subcellularLocation>
        <location evidence="1">Cell membrane</location>
        <topology evidence="1">Multi-pass membrane protein</topology>
    </subcellularLocation>
</comment>
<dbReference type="PANTHER" id="PTHR30598:SF3">
    <property type="entry name" value="RESPIRATORY NITRATE REDUCTASE 1 GAMMA CHAIN"/>
    <property type="match status" value="1"/>
</dbReference>
<dbReference type="GO" id="GO:0020037">
    <property type="term" value="F:heme binding"/>
    <property type="evidence" value="ECO:0007669"/>
    <property type="project" value="TreeGrafter"/>
</dbReference>
<gene>
    <name evidence="11" type="ORF">HELGO_WM8867</name>
</gene>
<organism evidence="11">
    <name type="scientific">uncultured Thiotrichaceae bacterium</name>
    <dbReference type="NCBI Taxonomy" id="298394"/>
    <lineage>
        <taxon>Bacteria</taxon>
        <taxon>Pseudomonadati</taxon>
        <taxon>Pseudomonadota</taxon>
        <taxon>Gammaproteobacteria</taxon>
        <taxon>Thiotrichales</taxon>
        <taxon>Thiotrichaceae</taxon>
        <taxon>environmental samples</taxon>
    </lineage>
</organism>
<evidence type="ECO:0000256" key="6">
    <source>
        <dbReference type="ARBA" id="ARBA00022989"/>
    </source>
</evidence>
<feature type="domain" description="NarG-like" evidence="10">
    <location>
        <begin position="64"/>
        <end position="214"/>
    </location>
</feature>
<evidence type="ECO:0000256" key="1">
    <source>
        <dbReference type="ARBA" id="ARBA00004651"/>
    </source>
</evidence>
<dbReference type="Pfam" id="PF02665">
    <property type="entry name" value="Nitrate_red_gam"/>
    <property type="match status" value="1"/>
</dbReference>
<dbReference type="InterPro" id="IPR036197">
    <property type="entry name" value="NarG-like_sf"/>
</dbReference>
<dbReference type="InterPro" id="IPR051936">
    <property type="entry name" value="Heme-iron_electron_transfer"/>
</dbReference>
<dbReference type="PANTHER" id="PTHR30598">
    <property type="entry name" value="NITRATE REDUCTASE PRIVATE CHAPERONE, REDOX ENZYME MATURATION PROTEIN REMP FAMILY"/>
    <property type="match status" value="1"/>
</dbReference>
<evidence type="ECO:0000256" key="5">
    <source>
        <dbReference type="ARBA" id="ARBA00022982"/>
    </source>
</evidence>
<evidence type="ECO:0000259" key="10">
    <source>
        <dbReference type="Pfam" id="PF02665"/>
    </source>
</evidence>
<keyword evidence="7" id="KW-0560">Oxidoreductase</keyword>
<feature type="transmembrane region" description="Helical" evidence="9">
    <location>
        <begin position="184"/>
        <end position="206"/>
    </location>
</feature>
<evidence type="ECO:0000256" key="7">
    <source>
        <dbReference type="ARBA" id="ARBA00023002"/>
    </source>
</evidence>
<dbReference type="Gene3D" id="1.20.950.20">
    <property type="entry name" value="Transmembrane di-heme cytochromes, Chain C"/>
    <property type="match status" value="1"/>
</dbReference>
<feature type="transmembrane region" description="Helical" evidence="9">
    <location>
        <begin position="6"/>
        <end position="24"/>
    </location>
</feature>
<dbReference type="GO" id="GO:0019645">
    <property type="term" value="P:anaerobic electron transport chain"/>
    <property type="evidence" value="ECO:0007669"/>
    <property type="project" value="TreeGrafter"/>
</dbReference>
<name>A0A6S6U530_9GAMM</name>